<dbReference type="EMBL" id="SOCE01000002">
    <property type="protein sequence ID" value="TDU83171.1"/>
    <property type="molecule type" value="Genomic_DNA"/>
</dbReference>
<protein>
    <submittedName>
        <fullName evidence="1">Uncharacterized protein</fullName>
    </submittedName>
</protein>
<keyword evidence="2" id="KW-1185">Reference proteome</keyword>
<evidence type="ECO:0000313" key="1">
    <source>
        <dbReference type="EMBL" id="TDU83171.1"/>
    </source>
</evidence>
<proteinExistence type="predicted"/>
<dbReference type="Proteomes" id="UP000295151">
    <property type="component" value="Unassembled WGS sequence"/>
</dbReference>
<reference evidence="1 2" key="1">
    <citation type="submission" date="2019-03" db="EMBL/GenBank/DDBJ databases">
        <title>Genomic Encyclopedia of Type Strains, Phase III (KMG-III): the genomes of soil and plant-associated and newly described type strains.</title>
        <authorList>
            <person name="Whitman W."/>
        </authorList>
    </citation>
    <scope>NUCLEOTIDE SEQUENCE [LARGE SCALE GENOMIC DNA]</scope>
    <source>
        <strain evidence="1 2">VKM Ac-2575</strain>
    </source>
</reference>
<comment type="caution">
    <text evidence="1">The sequence shown here is derived from an EMBL/GenBank/DDBJ whole genome shotgun (WGS) entry which is preliminary data.</text>
</comment>
<dbReference type="AlphaFoldDB" id="A0A4R7SVH0"/>
<accession>A0A4R7SVH0</accession>
<organism evidence="1 2">
    <name type="scientific">Kribbella voronezhensis</name>
    <dbReference type="NCBI Taxonomy" id="2512212"/>
    <lineage>
        <taxon>Bacteria</taxon>
        <taxon>Bacillati</taxon>
        <taxon>Actinomycetota</taxon>
        <taxon>Actinomycetes</taxon>
        <taxon>Propionibacteriales</taxon>
        <taxon>Kribbellaceae</taxon>
        <taxon>Kribbella</taxon>
    </lineage>
</organism>
<name>A0A4R7SVH0_9ACTN</name>
<gene>
    <name evidence="1" type="ORF">EV138_5632</name>
</gene>
<evidence type="ECO:0000313" key="2">
    <source>
        <dbReference type="Proteomes" id="UP000295151"/>
    </source>
</evidence>
<sequence length="37" mass="3706">MFGGGDFGTLVALRAKQGEVWALEAVRDGGGVAIASV</sequence>